<proteinExistence type="predicted"/>
<dbReference type="Proteomes" id="UP000238701">
    <property type="component" value="Unassembled WGS sequence"/>
</dbReference>
<name>A0A2U3K5C5_9BACT</name>
<evidence type="ECO:0000313" key="2">
    <source>
        <dbReference type="Proteomes" id="UP000238701"/>
    </source>
</evidence>
<reference evidence="2" key="1">
    <citation type="submission" date="2018-02" db="EMBL/GenBank/DDBJ databases">
        <authorList>
            <person name="Hausmann B."/>
        </authorList>
    </citation>
    <scope>NUCLEOTIDE SEQUENCE [LARGE SCALE GENOMIC DNA]</scope>
    <source>
        <strain evidence="2">Peat soil MAG SbA1</strain>
    </source>
</reference>
<gene>
    <name evidence="1" type="ORF">SBA1_1330001</name>
</gene>
<dbReference type="AlphaFoldDB" id="A0A2U3K5C5"/>
<dbReference type="EMBL" id="OMOD01000039">
    <property type="protein sequence ID" value="SPF34750.1"/>
    <property type="molecule type" value="Genomic_DNA"/>
</dbReference>
<evidence type="ECO:0000313" key="1">
    <source>
        <dbReference type="EMBL" id="SPF34750.1"/>
    </source>
</evidence>
<protein>
    <submittedName>
        <fullName evidence="1">Uncharacterized protein</fullName>
    </submittedName>
</protein>
<organism evidence="1 2">
    <name type="scientific">Candidatus Sulfotelmatobacter kueseliae</name>
    <dbReference type="NCBI Taxonomy" id="2042962"/>
    <lineage>
        <taxon>Bacteria</taxon>
        <taxon>Pseudomonadati</taxon>
        <taxon>Acidobacteriota</taxon>
        <taxon>Terriglobia</taxon>
        <taxon>Terriglobales</taxon>
        <taxon>Candidatus Korobacteraceae</taxon>
        <taxon>Candidatus Sulfotelmatobacter</taxon>
    </lineage>
</organism>
<sequence length="62" mass="6896">MKKISTAAAKQSRNCSEQKLTIGLDLGDRSSWYCVLDEAGAVQRGTLFAHYLDIRTSIYEKG</sequence>
<accession>A0A2U3K5C5</accession>